<dbReference type="EMBL" id="CAADRP010002107">
    <property type="protein sequence ID" value="VFU61284.1"/>
    <property type="molecule type" value="Genomic_DNA"/>
</dbReference>
<organism evidence="2">
    <name type="scientific">Salix viminalis</name>
    <name type="common">Common osier</name>
    <name type="synonym">Basket willow</name>
    <dbReference type="NCBI Taxonomy" id="40686"/>
    <lineage>
        <taxon>Eukaryota</taxon>
        <taxon>Viridiplantae</taxon>
        <taxon>Streptophyta</taxon>
        <taxon>Embryophyta</taxon>
        <taxon>Tracheophyta</taxon>
        <taxon>Spermatophyta</taxon>
        <taxon>Magnoliopsida</taxon>
        <taxon>eudicotyledons</taxon>
        <taxon>Gunneridae</taxon>
        <taxon>Pentapetalae</taxon>
        <taxon>rosids</taxon>
        <taxon>fabids</taxon>
        <taxon>Malpighiales</taxon>
        <taxon>Salicaceae</taxon>
        <taxon>Saliceae</taxon>
        <taxon>Salix</taxon>
    </lineage>
</organism>
<protein>
    <submittedName>
        <fullName evidence="2">Uncharacterized protein</fullName>
    </submittedName>
</protein>
<sequence length="102" mass="11819">MPVPPPPPVRKAGKRDIVEVLRTGRNDPSLRIGKRSDEMNKRNTKNDRHRVTDLTNNNLAHAGLYILPCCFLLRRCSESIFSQNQNKRERLLDLERMTGKRP</sequence>
<accession>A0A6N2N3D2</accession>
<feature type="compositionally biased region" description="Basic and acidic residues" evidence="1">
    <location>
        <begin position="34"/>
        <end position="46"/>
    </location>
</feature>
<feature type="region of interest" description="Disordered" evidence="1">
    <location>
        <begin position="27"/>
        <end position="46"/>
    </location>
</feature>
<dbReference type="AlphaFoldDB" id="A0A6N2N3D2"/>
<proteinExistence type="predicted"/>
<evidence type="ECO:0000256" key="1">
    <source>
        <dbReference type="SAM" id="MobiDB-lite"/>
    </source>
</evidence>
<name>A0A6N2N3D2_SALVM</name>
<evidence type="ECO:0000313" key="2">
    <source>
        <dbReference type="EMBL" id="VFU61284.1"/>
    </source>
</evidence>
<gene>
    <name evidence="2" type="ORF">SVIM_LOCUS458356</name>
</gene>
<reference evidence="2" key="1">
    <citation type="submission" date="2019-03" db="EMBL/GenBank/DDBJ databases">
        <authorList>
            <person name="Mank J."/>
            <person name="Almeida P."/>
        </authorList>
    </citation>
    <scope>NUCLEOTIDE SEQUENCE</scope>
    <source>
        <strain evidence="2">78183</strain>
    </source>
</reference>